<reference evidence="2 3" key="1">
    <citation type="submission" date="2023-05" db="EMBL/GenBank/DDBJ databases">
        <title>Microbacterium dauci sp.nov., Isolated from Carrot Rhizosphere Soil.</title>
        <authorList>
            <person name="Xiao Z."/>
            <person name="Zheng J."/>
        </authorList>
    </citation>
    <scope>NUCLEOTIDE SEQUENCE [LARGE SCALE GENOMIC DNA]</scope>
    <source>
        <strain evidence="2 3">LX3-4</strain>
    </source>
</reference>
<sequence length="340" mass="36783">MRYLLIAPYSGVQVNRRPHVEWLDMPPRTSSVWVEEHVTVVFREVAVVHGYRVLFLVVDVADTRRDLDHLEMFLDEVARVAGEAHSSEAPLRWVARLQLSMDHSESDVWPAADRLQVSIGDGASLAIGWGGGRLDGWDALAPSIHIEILAGLAEAQALWCELADLMETARGDFDDLYTSTSAAGAHKRLESLVRVSAEFQRHTLSWGQVSNGTRIRPRAVARATLAAWDYPATRAQAESDISAAMAHAQVVDQLAVSRYQKAVEGVLLALTFVSALGLVIGLVDLSFTVVGQGSAGSQGRGLLEVIRFSDIDGVLIGSGVVLAVSLVSLLGAGALSRRFK</sequence>
<comment type="caution">
    <text evidence="2">The sequence shown here is derived from an EMBL/GenBank/DDBJ whole genome shotgun (WGS) entry which is preliminary data.</text>
</comment>
<dbReference type="Proteomes" id="UP001321481">
    <property type="component" value="Unassembled WGS sequence"/>
</dbReference>
<gene>
    <name evidence="2" type="ORF">QNI14_03980</name>
</gene>
<feature type="transmembrane region" description="Helical" evidence="1">
    <location>
        <begin position="266"/>
        <end position="291"/>
    </location>
</feature>
<evidence type="ECO:0000313" key="3">
    <source>
        <dbReference type="Proteomes" id="UP001321481"/>
    </source>
</evidence>
<keyword evidence="1" id="KW-0472">Membrane</keyword>
<proteinExistence type="predicted"/>
<dbReference type="EMBL" id="JASJND010000002">
    <property type="protein sequence ID" value="MDJ1113604.1"/>
    <property type="molecule type" value="Genomic_DNA"/>
</dbReference>
<evidence type="ECO:0000313" key="2">
    <source>
        <dbReference type="EMBL" id="MDJ1113604.1"/>
    </source>
</evidence>
<keyword evidence="1" id="KW-1133">Transmembrane helix</keyword>
<keyword evidence="1" id="KW-0812">Transmembrane</keyword>
<accession>A0ABT6ZBS1</accession>
<feature type="transmembrane region" description="Helical" evidence="1">
    <location>
        <begin position="311"/>
        <end position="335"/>
    </location>
</feature>
<name>A0ABT6ZBS1_9MICO</name>
<organism evidence="2 3">
    <name type="scientific">Microbacterium dauci</name>
    <dbReference type="NCBI Taxonomy" id="3048008"/>
    <lineage>
        <taxon>Bacteria</taxon>
        <taxon>Bacillati</taxon>
        <taxon>Actinomycetota</taxon>
        <taxon>Actinomycetes</taxon>
        <taxon>Micrococcales</taxon>
        <taxon>Microbacteriaceae</taxon>
        <taxon>Microbacterium</taxon>
    </lineage>
</organism>
<dbReference type="RefSeq" id="WP_283715018.1">
    <property type="nucleotide sequence ID" value="NZ_JASJND010000002.1"/>
</dbReference>
<evidence type="ECO:0000256" key="1">
    <source>
        <dbReference type="SAM" id="Phobius"/>
    </source>
</evidence>
<keyword evidence="3" id="KW-1185">Reference proteome</keyword>
<protein>
    <submittedName>
        <fullName evidence="2">Uncharacterized protein</fullName>
    </submittedName>
</protein>